<proteinExistence type="predicted"/>
<dbReference type="InterPro" id="IPR048485">
    <property type="entry name" value="COG5_helical"/>
</dbReference>
<evidence type="ECO:0000259" key="6">
    <source>
        <dbReference type="Pfam" id="PF20649"/>
    </source>
</evidence>
<accession>A0AAV2J1J3</accession>
<dbReference type="EMBL" id="OZ035823">
    <property type="protein sequence ID" value="CAL1569229.1"/>
    <property type="molecule type" value="Genomic_DNA"/>
</dbReference>
<dbReference type="Pfam" id="PF10392">
    <property type="entry name" value="COG5_N"/>
    <property type="match status" value="1"/>
</dbReference>
<dbReference type="Pfam" id="PF20649">
    <property type="entry name" value="COG5_C"/>
    <property type="match status" value="1"/>
</dbReference>
<protein>
    <recommendedName>
        <fullName evidence="2">Conserved oligomeric Golgi complex subunit 5</fullName>
    </recommendedName>
</protein>
<comment type="subcellular location">
    <subcellularLocation>
        <location evidence="1">Golgi apparatus membrane</location>
        <topology evidence="1">Peripheral membrane protein</topology>
    </subcellularLocation>
</comment>
<dbReference type="GO" id="GO:0000139">
    <property type="term" value="C:Golgi membrane"/>
    <property type="evidence" value="ECO:0007669"/>
    <property type="project" value="UniProtKB-SubCell"/>
</dbReference>
<evidence type="ECO:0000256" key="4">
    <source>
        <dbReference type="ARBA" id="ARBA00023136"/>
    </source>
</evidence>
<evidence type="ECO:0000259" key="5">
    <source>
        <dbReference type="Pfam" id="PF10392"/>
    </source>
</evidence>
<keyword evidence="8" id="KW-1185">Reference proteome</keyword>
<feature type="domain" description="Conserved oligomeric Golgi complex subunit 5 helical" evidence="6">
    <location>
        <begin position="171"/>
        <end position="261"/>
    </location>
</feature>
<dbReference type="PANTHER" id="PTHR13228">
    <property type="entry name" value="CONSERVED OLIGOMERIC GOLGI COMPLEX COMPONENT 5"/>
    <property type="match status" value="1"/>
</dbReference>
<dbReference type="GO" id="GO:0006891">
    <property type="term" value="P:intra-Golgi vesicle-mediated transport"/>
    <property type="evidence" value="ECO:0007669"/>
    <property type="project" value="InterPro"/>
</dbReference>
<dbReference type="AlphaFoldDB" id="A0AAV2J1J3"/>
<evidence type="ECO:0000256" key="2">
    <source>
        <dbReference type="ARBA" id="ARBA00020974"/>
    </source>
</evidence>
<keyword evidence="4" id="KW-0472">Membrane</keyword>
<name>A0AAV2J1J3_KNICA</name>
<keyword evidence="3" id="KW-0333">Golgi apparatus</keyword>
<sequence length="269" mass="30067">MEDHGSSPDGLLSEEWYVDFVSEQFDVKAYTAQAIQQALISEQLARLAQGISQLDKELHSQVVARHEDLLAQATGIESLEGVLHMMQTRISALKAAVERIRSKILDPYNKMVARITQLSRLQMACDLLRRIIRILYLSKRLQGQLEGGSREISKAAQSLNELDYLSQGVDLSGMEVIENELLLISRARLEVENQAQRLLEQGMEIQNPTQVGTALQVFHNLGALRQTVLSVVEAHHTRLREHICSALELRGLTQTHTRVETTAAIAITG</sequence>
<organism evidence="7 8">
    <name type="scientific">Knipowitschia caucasica</name>
    <name type="common">Caucasian dwarf goby</name>
    <name type="synonym">Pomatoschistus caucasicus</name>
    <dbReference type="NCBI Taxonomy" id="637954"/>
    <lineage>
        <taxon>Eukaryota</taxon>
        <taxon>Metazoa</taxon>
        <taxon>Chordata</taxon>
        <taxon>Craniata</taxon>
        <taxon>Vertebrata</taxon>
        <taxon>Euteleostomi</taxon>
        <taxon>Actinopterygii</taxon>
        <taxon>Neopterygii</taxon>
        <taxon>Teleostei</taxon>
        <taxon>Neoteleostei</taxon>
        <taxon>Acanthomorphata</taxon>
        <taxon>Gobiaria</taxon>
        <taxon>Gobiiformes</taxon>
        <taxon>Gobioidei</taxon>
        <taxon>Gobiidae</taxon>
        <taxon>Gobiinae</taxon>
        <taxon>Knipowitschia</taxon>
    </lineage>
</organism>
<feature type="domain" description="Conserved oligomeric Golgi complex subunit 5 N-terminal" evidence="5">
    <location>
        <begin position="19"/>
        <end position="141"/>
    </location>
</feature>
<reference evidence="7 8" key="1">
    <citation type="submission" date="2024-04" db="EMBL/GenBank/DDBJ databases">
        <authorList>
            <person name="Waldvogel A.-M."/>
            <person name="Schoenle A."/>
        </authorList>
    </citation>
    <scope>NUCLEOTIDE SEQUENCE [LARGE SCALE GENOMIC DNA]</scope>
</reference>
<dbReference type="InterPro" id="IPR019465">
    <property type="entry name" value="Cog5"/>
</dbReference>
<dbReference type="PANTHER" id="PTHR13228:SF3">
    <property type="entry name" value="CONSERVED OLIGOMERIC GOLGI COMPLEX SUBUNIT 5"/>
    <property type="match status" value="1"/>
</dbReference>
<evidence type="ECO:0000313" key="8">
    <source>
        <dbReference type="Proteomes" id="UP001497482"/>
    </source>
</evidence>
<evidence type="ECO:0000313" key="7">
    <source>
        <dbReference type="EMBL" id="CAL1569229.1"/>
    </source>
</evidence>
<dbReference type="Proteomes" id="UP001497482">
    <property type="component" value="Chromosome 1"/>
</dbReference>
<evidence type="ECO:0000256" key="3">
    <source>
        <dbReference type="ARBA" id="ARBA00023034"/>
    </source>
</evidence>
<gene>
    <name evidence="7" type="ORF">KC01_LOCUS1695</name>
</gene>
<dbReference type="GO" id="GO:0017119">
    <property type="term" value="C:Golgi transport complex"/>
    <property type="evidence" value="ECO:0007669"/>
    <property type="project" value="InterPro"/>
</dbReference>
<evidence type="ECO:0000256" key="1">
    <source>
        <dbReference type="ARBA" id="ARBA00004395"/>
    </source>
</evidence>
<dbReference type="InterPro" id="IPR049176">
    <property type="entry name" value="COG5_N"/>
</dbReference>